<dbReference type="Gene3D" id="3.90.1590.10">
    <property type="entry name" value="glutathione-dependent formaldehyde- activating enzyme (gfa)"/>
    <property type="match status" value="1"/>
</dbReference>
<keyword evidence="2" id="KW-0479">Metal-binding</keyword>
<dbReference type="OrthoDB" id="9807246at2"/>
<evidence type="ECO:0000256" key="1">
    <source>
        <dbReference type="ARBA" id="ARBA00005495"/>
    </source>
</evidence>
<keyword evidence="7" id="KW-1185">Reference proteome</keyword>
<proteinExistence type="inferred from homology"/>
<reference evidence="6 7" key="1">
    <citation type="submission" date="2016-10" db="EMBL/GenBank/DDBJ databases">
        <authorList>
            <person name="de Groot N.N."/>
        </authorList>
    </citation>
    <scope>NUCLEOTIDE SEQUENCE [LARGE SCALE GENOMIC DNA]</scope>
    <source>
        <strain evidence="6 7">CGMCC 1.10267</strain>
    </source>
</reference>
<dbReference type="Pfam" id="PF04828">
    <property type="entry name" value="GFA"/>
    <property type="match status" value="1"/>
</dbReference>
<dbReference type="AlphaFoldDB" id="A0A1G7TEM4"/>
<evidence type="ECO:0000256" key="3">
    <source>
        <dbReference type="ARBA" id="ARBA00022833"/>
    </source>
</evidence>
<comment type="similarity">
    <text evidence="1">Belongs to the Gfa family.</text>
</comment>
<dbReference type="InterPro" id="IPR006913">
    <property type="entry name" value="CENP-V/GFA"/>
</dbReference>
<sequence length="162" mass="17572">MSGETVRTGGCQCGAIRFRITGDRLEGSICHCRMCQKATGGLFGAAIGVDDGDLEWTRGATAAFQSSSVATRGFCRDCGTPMTFVWEPGYTAINAGCFDQPDMLTFTVALASDHIHPAVPTLAEVPARPMFDTPEAERAYAEMVSYQHPDHDTKYWPKGGRR</sequence>
<organism evidence="6 7">
    <name type="scientific">Pelagibacterium luteolum</name>
    <dbReference type="NCBI Taxonomy" id="440168"/>
    <lineage>
        <taxon>Bacteria</taxon>
        <taxon>Pseudomonadati</taxon>
        <taxon>Pseudomonadota</taxon>
        <taxon>Alphaproteobacteria</taxon>
        <taxon>Hyphomicrobiales</taxon>
        <taxon>Devosiaceae</taxon>
        <taxon>Pelagibacterium</taxon>
    </lineage>
</organism>
<feature type="domain" description="CENP-V/GFA" evidence="5">
    <location>
        <begin position="7"/>
        <end position="113"/>
    </location>
</feature>
<dbReference type="PANTHER" id="PTHR33337:SF40">
    <property type="entry name" value="CENP-V_GFA DOMAIN-CONTAINING PROTEIN-RELATED"/>
    <property type="match status" value="1"/>
</dbReference>
<dbReference type="PANTHER" id="PTHR33337">
    <property type="entry name" value="GFA DOMAIN-CONTAINING PROTEIN"/>
    <property type="match status" value="1"/>
</dbReference>
<evidence type="ECO:0000256" key="4">
    <source>
        <dbReference type="ARBA" id="ARBA00023239"/>
    </source>
</evidence>
<protein>
    <submittedName>
        <fullName evidence="6">Uncharacterized conserved protein</fullName>
    </submittedName>
</protein>
<dbReference type="RefSeq" id="WP_090592457.1">
    <property type="nucleotide sequence ID" value="NZ_FNCS01000002.1"/>
</dbReference>
<dbReference type="GO" id="GO:0016846">
    <property type="term" value="F:carbon-sulfur lyase activity"/>
    <property type="evidence" value="ECO:0007669"/>
    <property type="project" value="InterPro"/>
</dbReference>
<dbReference type="STRING" id="440168.SAMN04487974_10281"/>
<dbReference type="InterPro" id="IPR011057">
    <property type="entry name" value="Mss4-like_sf"/>
</dbReference>
<keyword evidence="4" id="KW-0456">Lyase</keyword>
<dbReference type="Proteomes" id="UP000199495">
    <property type="component" value="Unassembled WGS sequence"/>
</dbReference>
<evidence type="ECO:0000256" key="2">
    <source>
        <dbReference type="ARBA" id="ARBA00022723"/>
    </source>
</evidence>
<dbReference type="PROSITE" id="PS51891">
    <property type="entry name" value="CENP_V_GFA"/>
    <property type="match status" value="1"/>
</dbReference>
<gene>
    <name evidence="6" type="ORF">SAMN04487974_10281</name>
</gene>
<evidence type="ECO:0000259" key="5">
    <source>
        <dbReference type="PROSITE" id="PS51891"/>
    </source>
</evidence>
<dbReference type="EMBL" id="FNCS01000002">
    <property type="protein sequence ID" value="SDG33797.1"/>
    <property type="molecule type" value="Genomic_DNA"/>
</dbReference>
<dbReference type="SUPFAM" id="SSF51316">
    <property type="entry name" value="Mss4-like"/>
    <property type="match status" value="1"/>
</dbReference>
<name>A0A1G7TEM4_9HYPH</name>
<evidence type="ECO:0000313" key="6">
    <source>
        <dbReference type="EMBL" id="SDG33797.1"/>
    </source>
</evidence>
<keyword evidence="3" id="KW-0862">Zinc</keyword>
<evidence type="ECO:0000313" key="7">
    <source>
        <dbReference type="Proteomes" id="UP000199495"/>
    </source>
</evidence>
<accession>A0A1G7TEM4</accession>
<dbReference type="GO" id="GO:0046872">
    <property type="term" value="F:metal ion binding"/>
    <property type="evidence" value="ECO:0007669"/>
    <property type="project" value="UniProtKB-KW"/>
</dbReference>